<feature type="binding site" evidence="6">
    <location>
        <position position="69"/>
    </location>
    <ligand>
        <name>Na(+)</name>
        <dbReference type="ChEBI" id="CHEBI:29101"/>
        <label>1</label>
    </ligand>
</feature>
<keyword evidence="4" id="KW-1133">Transmembrane helix</keyword>
<dbReference type="GO" id="GO:1901235">
    <property type="term" value="F:(R)-carnitine transmembrane transporter activity"/>
    <property type="evidence" value="ECO:0007669"/>
    <property type="project" value="TreeGrafter"/>
</dbReference>
<keyword evidence="2" id="KW-0813">Transport</keyword>
<dbReference type="InterPro" id="IPR037272">
    <property type="entry name" value="SNS_sf"/>
</dbReference>
<evidence type="ECO:0000256" key="5">
    <source>
        <dbReference type="ARBA" id="ARBA00023136"/>
    </source>
</evidence>
<organism evidence="7 8">
    <name type="scientific">Chiloscyllium punctatum</name>
    <name type="common">Brownbanded bambooshark</name>
    <name type="synonym">Hemiscyllium punctatum</name>
    <dbReference type="NCBI Taxonomy" id="137246"/>
    <lineage>
        <taxon>Eukaryota</taxon>
        <taxon>Metazoa</taxon>
        <taxon>Chordata</taxon>
        <taxon>Craniata</taxon>
        <taxon>Vertebrata</taxon>
        <taxon>Chondrichthyes</taxon>
        <taxon>Elasmobranchii</taxon>
        <taxon>Galeomorphii</taxon>
        <taxon>Galeoidea</taxon>
        <taxon>Orectolobiformes</taxon>
        <taxon>Hemiscylliidae</taxon>
        <taxon>Chiloscyllium</taxon>
    </lineage>
</organism>
<dbReference type="GO" id="GO:0089718">
    <property type="term" value="P:amino acid import across plasma membrane"/>
    <property type="evidence" value="ECO:0007669"/>
    <property type="project" value="TreeGrafter"/>
</dbReference>
<keyword evidence="6" id="KW-0479">Metal-binding</keyword>
<keyword evidence="8" id="KW-1185">Reference proteome</keyword>
<keyword evidence="6" id="KW-0915">Sodium</keyword>
<dbReference type="PANTHER" id="PTHR11616">
    <property type="entry name" value="SODIUM/CHLORIDE DEPENDENT TRANSPORTER"/>
    <property type="match status" value="1"/>
</dbReference>
<dbReference type="OrthoDB" id="9906386at2759"/>
<dbReference type="InterPro" id="IPR000175">
    <property type="entry name" value="Na/ntran_symport"/>
</dbReference>
<accession>A0A401SJC8</accession>
<dbReference type="GO" id="GO:0015657">
    <property type="term" value="F:branched-chain amino acid:sodium symporter activity"/>
    <property type="evidence" value="ECO:0007669"/>
    <property type="project" value="TreeGrafter"/>
</dbReference>
<evidence type="ECO:0000256" key="4">
    <source>
        <dbReference type="ARBA" id="ARBA00022989"/>
    </source>
</evidence>
<evidence type="ECO:0000256" key="3">
    <source>
        <dbReference type="ARBA" id="ARBA00022692"/>
    </source>
</evidence>
<dbReference type="GO" id="GO:0001761">
    <property type="term" value="F:beta-alanine transmembrane transporter activity"/>
    <property type="evidence" value="ECO:0007669"/>
    <property type="project" value="TreeGrafter"/>
</dbReference>
<dbReference type="GO" id="GO:0015374">
    <property type="term" value="F:neutral, basic amino acid:sodium:chloride symporter activity"/>
    <property type="evidence" value="ECO:0007669"/>
    <property type="project" value="TreeGrafter"/>
</dbReference>
<feature type="binding site" evidence="6">
    <location>
        <position position="64"/>
    </location>
    <ligand>
        <name>Na(+)</name>
        <dbReference type="ChEBI" id="CHEBI:29101"/>
        <label>1</label>
    </ligand>
</feature>
<gene>
    <name evidence="7" type="ORF">chiPu_0008978</name>
</gene>
<dbReference type="GO" id="GO:0022858">
    <property type="term" value="F:alanine transmembrane transporter activity"/>
    <property type="evidence" value="ECO:0007669"/>
    <property type="project" value="TreeGrafter"/>
</dbReference>
<keyword evidence="3" id="KW-0812">Transmembrane</keyword>
<comment type="caution">
    <text evidence="7">The sequence shown here is derived from an EMBL/GenBank/DDBJ whole genome shotgun (WGS) entry which is preliminary data.</text>
</comment>
<reference evidence="7 8" key="1">
    <citation type="journal article" date="2018" name="Nat. Ecol. Evol.">
        <title>Shark genomes provide insights into elasmobranch evolution and the origin of vertebrates.</title>
        <authorList>
            <person name="Hara Y"/>
            <person name="Yamaguchi K"/>
            <person name="Onimaru K"/>
            <person name="Kadota M"/>
            <person name="Koyanagi M"/>
            <person name="Keeley SD"/>
            <person name="Tatsumi K"/>
            <person name="Tanaka K"/>
            <person name="Motone F"/>
            <person name="Kageyama Y"/>
            <person name="Nozu R"/>
            <person name="Adachi N"/>
            <person name="Nishimura O"/>
            <person name="Nakagawa R"/>
            <person name="Tanegashima C"/>
            <person name="Kiyatake I"/>
            <person name="Matsumoto R"/>
            <person name="Murakumo K"/>
            <person name="Nishida K"/>
            <person name="Terakita A"/>
            <person name="Kuratani S"/>
            <person name="Sato K"/>
            <person name="Hyodo S Kuraku.S."/>
        </authorList>
    </citation>
    <scope>NUCLEOTIDE SEQUENCE [LARGE SCALE GENOMIC DNA]</scope>
</reference>
<dbReference type="Proteomes" id="UP000287033">
    <property type="component" value="Unassembled WGS sequence"/>
</dbReference>
<dbReference type="PROSITE" id="PS50267">
    <property type="entry name" value="NA_NEUROTRAN_SYMP_3"/>
    <property type="match status" value="1"/>
</dbReference>
<proteinExistence type="predicted"/>
<name>A0A401SJC8_CHIPU</name>
<dbReference type="STRING" id="137246.A0A401SJC8"/>
<dbReference type="GO" id="GO:0046872">
    <property type="term" value="F:metal ion binding"/>
    <property type="evidence" value="ECO:0007669"/>
    <property type="project" value="UniProtKB-KW"/>
</dbReference>
<keyword evidence="5" id="KW-0472">Membrane</keyword>
<dbReference type="GO" id="GO:0005886">
    <property type="term" value="C:plasma membrane"/>
    <property type="evidence" value="ECO:0007669"/>
    <property type="project" value="TreeGrafter"/>
</dbReference>
<feature type="binding site" evidence="6">
    <location>
        <position position="65"/>
    </location>
    <ligand>
        <name>Na(+)</name>
        <dbReference type="ChEBI" id="CHEBI:29101"/>
        <label>1</label>
    </ligand>
</feature>
<evidence type="ECO:0000313" key="7">
    <source>
        <dbReference type="EMBL" id="GCC30527.1"/>
    </source>
</evidence>
<dbReference type="PANTHER" id="PTHR11616:SF286">
    <property type="entry name" value="SODIUM- AND CHLORIDE-DEPENDENT NEUTRAL AND BASIC AMINO ACID TRANSPORTER B(0+)"/>
    <property type="match status" value="1"/>
</dbReference>
<dbReference type="AlphaFoldDB" id="A0A401SJC8"/>
<feature type="binding site" evidence="6">
    <location>
        <position position="62"/>
    </location>
    <ligand>
        <name>Na(+)</name>
        <dbReference type="ChEBI" id="CHEBI:29101"/>
        <label>1</label>
    </ligand>
</feature>
<evidence type="ECO:0000256" key="6">
    <source>
        <dbReference type="PIRSR" id="PIRSR600175-1"/>
    </source>
</evidence>
<protein>
    <recommendedName>
        <fullName evidence="9">Transporter</fullName>
    </recommendedName>
</protein>
<dbReference type="SUPFAM" id="SSF161070">
    <property type="entry name" value="SNF-like"/>
    <property type="match status" value="1"/>
</dbReference>
<sequence>MDKNELALPPSDRQKYPPEGTVILEQRKNVNVAPSKHVGEADENMERGNWSSKTDYFLSVIGCAVGLSNVWRFPYLAFRNGGGTIEKSKI</sequence>
<evidence type="ECO:0008006" key="9">
    <source>
        <dbReference type="Google" id="ProtNLM"/>
    </source>
</evidence>
<dbReference type="EMBL" id="BEZZ01000307">
    <property type="protein sequence ID" value="GCC30527.1"/>
    <property type="molecule type" value="Genomic_DNA"/>
</dbReference>
<evidence type="ECO:0000256" key="2">
    <source>
        <dbReference type="ARBA" id="ARBA00022448"/>
    </source>
</evidence>
<dbReference type="Pfam" id="PF00209">
    <property type="entry name" value="SNF"/>
    <property type="match status" value="1"/>
</dbReference>
<evidence type="ECO:0000256" key="1">
    <source>
        <dbReference type="ARBA" id="ARBA00004141"/>
    </source>
</evidence>
<evidence type="ECO:0000313" key="8">
    <source>
        <dbReference type="Proteomes" id="UP000287033"/>
    </source>
</evidence>
<comment type="subcellular location">
    <subcellularLocation>
        <location evidence="1">Membrane</location>
        <topology evidence="1">Multi-pass membrane protein</topology>
    </subcellularLocation>
</comment>